<comment type="caution">
    <text evidence="17">The sequence shown here is derived from an EMBL/GenBank/DDBJ whole genome shotgun (WGS) entry which is preliminary data.</text>
</comment>
<accession>A0ABS1HLT6</accession>
<keyword evidence="7 14" id="KW-0812">Transmembrane</keyword>
<dbReference type="Proteomes" id="UP000605676">
    <property type="component" value="Unassembled WGS sequence"/>
</dbReference>
<keyword evidence="6" id="KW-0645">Protease</keyword>
<dbReference type="SUPFAM" id="SSF56601">
    <property type="entry name" value="beta-lactamase/transpeptidase-like"/>
    <property type="match status" value="1"/>
</dbReference>
<dbReference type="EC" id="3.4.16.4" evidence="17"/>
<dbReference type="EMBL" id="JAENRR010000037">
    <property type="protein sequence ID" value="MBK3518591.1"/>
    <property type="molecule type" value="Genomic_DNA"/>
</dbReference>
<keyword evidence="5 17" id="KW-0121">Carboxypeptidase</keyword>
<dbReference type="PANTHER" id="PTHR30627">
    <property type="entry name" value="PEPTIDOGLYCAN D,D-TRANSPEPTIDASE"/>
    <property type="match status" value="1"/>
</dbReference>
<dbReference type="InterPro" id="IPR001460">
    <property type="entry name" value="PCN-bd_Tpept"/>
</dbReference>
<dbReference type="Pfam" id="PF03717">
    <property type="entry name" value="PBP_dimer"/>
    <property type="match status" value="1"/>
</dbReference>
<evidence type="ECO:0000256" key="5">
    <source>
        <dbReference type="ARBA" id="ARBA00022645"/>
    </source>
</evidence>
<feature type="transmembrane region" description="Helical" evidence="14">
    <location>
        <begin position="9"/>
        <end position="32"/>
    </location>
</feature>
<dbReference type="Gene3D" id="3.30.1390.30">
    <property type="entry name" value="Penicillin-binding protein 2a, domain 3"/>
    <property type="match status" value="1"/>
</dbReference>
<dbReference type="Pfam" id="PF00905">
    <property type="entry name" value="Transpeptidase"/>
    <property type="match status" value="1"/>
</dbReference>
<evidence type="ECO:0000256" key="8">
    <source>
        <dbReference type="ARBA" id="ARBA00022801"/>
    </source>
</evidence>
<keyword evidence="4" id="KW-0997">Cell inner membrane</keyword>
<gene>
    <name evidence="17" type="primary">mrdA</name>
    <name evidence="17" type="ORF">JIV24_14695</name>
</gene>
<evidence type="ECO:0000256" key="4">
    <source>
        <dbReference type="ARBA" id="ARBA00022519"/>
    </source>
</evidence>
<evidence type="ECO:0000256" key="7">
    <source>
        <dbReference type="ARBA" id="ARBA00022692"/>
    </source>
</evidence>
<keyword evidence="11 14" id="KW-1133">Transmembrane helix</keyword>
<organism evidence="17 18">
    <name type="scientific">Carboxylicivirga marina</name>
    <dbReference type="NCBI Taxonomy" id="2800988"/>
    <lineage>
        <taxon>Bacteria</taxon>
        <taxon>Pseudomonadati</taxon>
        <taxon>Bacteroidota</taxon>
        <taxon>Bacteroidia</taxon>
        <taxon>Marinilabiliales</taxon>
        <taxon>Marinilabiliaceae</taxon>
        <taxon>Carboxylicivirga</taxon>
    </lineage>
</organism>
<comment type="subcellular location">
    <subcellularLocation>
        <location evidence="2">Cell membrane</location>
    </subcellularLocation>
    <subcellularLocation>
        <location evidence="1">Membrane</location>
        <topology evidence="1">Single-pass membrane protein</topology>
    </subcellularLocation>
</comment>
<dbReference type="GO" id="GO:0009002">
    <property type="term" value="F:serine-type D-Ala-D-Ala carboxypeptidase activity"/>
    <property type="evidence" value="ECO:0007669"/>
    <property type="project" value="UniProtKB-EC"/>
</dbReference>
<keyword evidence="13" id="KW-0961">Cell wall biogenesis/degradation</keyword>
<dbReference type="InterPro" id="IPR050515">
    <property type="entry name" value="Beta-lactam/transpept"/>
</dbReference>
<dbReference type="InterPro" id="IPR005311">
    <property type="entry name" value="PBP_dimer"/>
</dbReference>
<evidence type="ECO:0000256" key="1">
    <source>
        <dbReference type="ARBA" id="ARBA00004167"/>
    </source>
</evidence>
<dbReference type="InterPro" id="IPR012338">
    <property type="entry name" value="Beta-lactam/transpept-like"/>
</dbReference>
<evidence type="ECO:0000256" key="2">
    <source>
        <dbReference type="ARBA" id="ARBA00004236"/>
    </source>
</evidence>
<dbReference type="InterPro" id="IPR036138">
    <property type="entry name" value="PBP_dimer_sf"/>
</dbReference>
<evidence type="ECO:0000256" key="11">
    <source>
        <dbReference type="ARBA" id="ARBA00022989"/>
    </source>
</evidence>
<dbReference type="PANTHER" id="PTHR30627:SF2">
    <property type="entry name" value="PEPTIDOGLYCAN D,D-TRANSPEPTIDASE MRDA"/>
    <property type="match status" value="1"/>
</dbReference>
<sequence length="619" mass="69216">MGGINNRTLLIATIMVSLALIFIVKLFILQVYDTSYSISAESNTRRKVTQFPSRGLVYDRNGKLLVSNQAVYDVMVVPRDIVPFDSVDFCESLDLSIEQLRERFVQMRQDIKTRKISTYKPSVFMKQLSAEQYGSFQEKLYKFKGFFVQGRSLRKYEYPSAAHVLGYVGEISENNLKKDNYYSQGDYVGISGIEQTYEHKLRGKKGVKFMLVDVHGREKGAFRGGKGDTAAIAGKNITLSLDIELQQYGEQLMKNKVGSIVAIEPTTGEILTLISAPNYDPSLLIGRDRSKNFPVLQADTLFPLLNRAVQSKYPPGSTFKTINALIGLQEGTLKPYTTHECFMGYFTRSLSVGCHLHDSPLNLSQSIQHSCNAYYCYEFRDILDNPKYNNIQDAFDAWKDYAVRFGFGYRLGSDFRNESRGFIPNSGTFDKIYKGSWNSLTVISLSIGQGEILTTPLQMANMAAMLANRGHFLTPHIIKDIEDELIDDRFSEIHETGIDIQHFAPVINGMELAVWGGAGSTARIAQIPGVTICGKTGTAQNPHGDDHSIFIAFAPKDDPQIAIAVYVENGGFGATWGAPIASLMIEKYLNGEISTSPYRKYTENRILEGDLINAEQKLQ</sequence>
<evidence type="ECO:0000256" key="10">
    <source>
        <dbReference type="ARBA" id="ARBA00022984"/>
    </source>
</evidence>
<reference evidence="17 18" key="1">
    <citation type="submission" date="2021-01" db="EMBL/GenBank/DDBJ databases">
        <title>Carboxyliciviraga sp.nov., isolated from coastal sediments.</title>
        <authorList>
            <person name="Lu D."/>
            <person name="Zhang T."/>
        </authorList>
    </citation>
    <scope>NUCLEOTIDE SEQUENCE [LARGE SCALE GENOMIC DNA]</scope>
    <source>
        <strain evidence="17 18">N1Y132</strain>
    </source>
</reference>
<evidence type="ECO:0000256" key="3">
    <source>
        <dbReference type="ARBA" id="ARBA00022475"/>
    </source>
</evidence>
<dbReference type="NCBIfam" id="TIGR03423">
    <property type="entry name" value="pbp2_mrdA"/>
    <property type="match status" value="1"/>
</dbReference>
<dbReference type="SUPFAM" id="SSF56519">
    <property type="entry name" value="Penicillin binding protein dimerisation domain"/>
    <property type="match status" value="1"/>
</dbReference>
<keyword evidence="3" id="KW-1003">Cell membrane</keyword>
<keyword evidence="9" id="KW-0133">Cell shape</keyword>
<feature type="domain" description="Penicillin-binding protein dimerisation" evidence="16">
    <location>
        <begin position="51"/>
        <end position="218"/>
    </location>
</feature>
<evidence type="ECO:0000256" key="9">
    <source>
        <dbReference type="ARBA" id="ARBA00022960"/>
    </source>
</evidence>
<keyword evidence="18" id="KW-1185">Reference proteome</keyword>
<proteinExistence type="predicted"/>
<keyword evidence="12 14" id="KW-0472">Membrane</keyword>
<dbReference type="InterPro" id="IPR017790">
    <property type="entry name" value="Penicillin-binding_protein_2"/>
</dbReference>
<keyword evidence="8 17" id="KW-0378">Hydrolase</keyword>
<evidence type="ECO:0000259" key="15">
    <source>
        <dbReference type="Pfam" id="PF00905"/>
    </source>
</evidence>
<evidence type="ECO:0000256" key="12">
    <source>
        <dbReference type="ARBA" id="ARBA00023136"/>
    </source>
</evidence>
<dbReference type="Gene3D" id="3.40.710.10">
    <property type="entry name" value="DD-peptidase/beta-lactamase superfamily"/>
    <property type="match status" value="1"/>
</dbReference>
<evidence type="ECO:0000256" key="6">
    <source>
        <dbReference type="ARBA" id="ARBA00022670"/>
    </source>
</evidence>
<keyword evidence="10" id="KW-0573">Peptidoglycan synthesis</keyword>
<evidence type="ECO:0000256" key="14">
    <source>
        <dbReference type="SAM" id="Phobius"/>
    </source>
</evidence>
<dbReference type="Gene3D" id="3.90.1310.10">
    <property type="entry name" value="Penicillin-binding protein 2a (Domain 2)"/>
    <property type="match status" value="1"/>
</dbReference>
<evidence type="ECO:0000259" key="16">
    <source>
        <dbReference type="Pfam" id="PF03717"/>
    </source>
</evidence>
<evidence type="ECO:0000313" key="17">
    <source>
        <dbReference type="EMBL" id="MBK3518591.1"/>
    </source>
</evidence>
<protein>
    <submittedName>
        <fullName evidence="17">Penicillin-binding protein 2</fullName>
        <ecNumber evidence="17">3.4.16.4</ecNumber>
    </submittedName>
</protein>
<evidence type="ECO:0000313" key="18">
    <source>
        <dbReference type="Proteomes" id="UP000605676"/>
    </source>
</evidence>
<feature type="domain" description="Penicillin-binding protein transpeptidase" evidence="15">
    <location>
        <begin position="258"/>
        <end position="581"/>
    </location>
</feature>
<evidence type="ECO:0000256" key="13">
    <source>
        <dbReference type="ARBA" id="ARBA00023316"/>
    </source>
</evidence>
<name>A0ABS1HLT6_9BACT</name>